<evidence type="ECO:0000259" key="1">
    <source>
        <dbReference type="Pfam" id="PF06985"/>
    </source>
</evidence>
<dbReference type="Pfam" id="PF06985">
    <property type="entry name" value="HET"/>
    <property type="match status" value="1"/>
</dbReference>
<dbReference type="PANTHER" id="PTHR10622">
    <property type="entry name" value="HET DOMAIN-CONTAINING PROTEIN"/>
    <property type="match status" value="1"/>
</dbReference>
<comment type="caution">
    <text evidence="2">The sequence shown here is derived from an EMBL/GenBank/DDBJ whole genome shotgun (WGS) entry which is preliminary data.</text>
</comment>
<keyword evidence="3" id="KW-1185">Reference proteome</keyword>
<name>A0A8H6ML93_9PEZI</name>
<dbReference type="Proteomes" id="UP000652219">
    <property type="component" value="Unassembled WGS sequence"/>
</dbReference>
<feature type="domain" description="Heterokaryon incompatibility" evidence="1">
    <location>
        <begin position="22"/>
        <end position="106"/>
    </location>
</feature>
<dbReference type="AlphaFoldDB" id="A0A8H6ML93"/>
<dbReference type="PANTHER" id="PTHR10622:SF10">
    <property type="entry name" value="HET DOMAIN-CONTAINING PROTEIN"/>
    <property type="match status" value="1"/>
</dbReference>
<reference evidence="2 3" key="1">
    <citation type="journal article" date="2020" name="Phytopathology">
        <title>Genome Sequence Resources of Colletotrichum truncatum, C. plurivorum, C. musicola, and C. sojae: Four Species Pathogenic to Soybean (Glycine max).</title>
        <authorList>
            <person name="Rogerio F."/>
            <person name="Boufleur T.R."/>
            <person name="Ciampi-Guillardi M."/>
            <person name="Sukno S.A."/>
            <person name="Thon M.R."/>
            <person name="Massola Junior N.S."/>
            <person name="Baroncelli R."/>
        </authorList>
    </citation>
    <scope>NUCLEOTIDE SEQUENCE [LARGE SCALE GENOMIC DNA]</scope>
    <source>
        <strain evidence="2 3">LFN0009</strain>
    </source>
</reference>
<dbReference type="InterPro" id="IPR010730">
    <property type="entry name" value="HET"/>
</dbReference>
<gene>
    <name evidence="2" type="ORF">CSOJ01_12869</name>
</gene>
<organism evidence="2 3">
    <name type="scientific">Colletotrichum sojae</name>
    <dbReference type="NCBI Taxonomy" id="2175907"/>
    <lineage>
        <taxon>Eukaryota</taxon>
        <taxon>Fungi</taxon>
        <taxon>Dikarya</taxon>
        <taxon>Ascomycota</taxon>
        <taxon>Pezizomycotina</taxon>
        <taxon>Sordariomycetes</taxon>
        <taxon>Hypocreomycetidae</taxon>
        <taxon>Glomerellales</taxon>
        <taxon>Glomerellaceae</taxon>
        <taxon>Colletotrichum</taxon>
        <taxon>Colletotrichum orchidearum species complex</taxon>
    </lineage>
</organism>
<protein>
    <submittedName>
        <fullName evidence="2">HET domain-containing protein</fullName>
    </submittedName>
</protein>
<sequence length="593" mass="67035">MRLLNTSSLELREFFDSDIPGYAILSHTWESEEVTLQDLSDPHSQTKKGFSKIRASCAQARKDEHEWVWIDTCCIDKTSSAELSEAINSMFLWYKKATACYVYLSDLPAQLPGELDLTAFRVVRWFTRGWTLQELIAPRYIEFFDQNWNEIGTKLSLANLIAEITGIRTSVLRGKEAVSSVSVAERMCWAAERETSRREDVAYCLLGIFDIQMPLLYGEGSKAFIRLQQEILRVSEDATIFLWTTTNGWESGVLATNPSGFSGINLTCEGSREVVSLGPEWKSVHAADPSVGASIRFVVEGSRSPPTITSRGLLVNWPYSRRTTPRGSRVFLWTGYCIDTSFMGKQITGYLCLKIISADESSNNSESPFIRRNSDRLYCVSEDRKTSFVQGRSLYLTLASPAMEQHRFPSFTLGLINKYGISWKQHQYFDLTFYGHRPPCPSTHESEIPGDYWAMTSGGQAELHVGLVGKMKRFDTAEAYDVVIGISSQWDRGPFICFATAEHGLKQTVLGESSRLGTSPTLRQLVDDAQTDRLSVHLPDNKNILFVAFRSTAYFYPLLTLEVRPLQEKLQVSEWEFTARSAVKSTWQHHMGT</sequence>
<evidence type="ECO:0000313" key="2">
    <source>
        <dbReference type="EMBL" id="KAF6797624.1"/>
    </source>
</evidence>
<proteinExistence type="predicted"/>
<accession>A0A8H6ML93</accession>
<evidence type="ECO:0000313" key="3">
    <source>
        <dbReference type="Proteomes" id="UP000652219"/>
    </source>
</evidence>
<dbReference type="EMBL" id="WIGN01000348">
    <property type="protein sequence ID" value="KAF6797624.1"/>
    <property type="molecule type" value="Genomic_DNA"/>
</dbReference>